<evidence type="ECO:0000313" key="1">
    <source>
        <dbReference type="EMBL" id="AFK03511.1"/>
    </source>
</evidence>
<name>A0ABM5N214_EMTOG</name>
<evidence type="ECO:0000313" key="2">
    <source>
        <dbReference type="Proteomes" id="UP000002875"/>
    </source>
</evidence>
<dbReference type="EMBL" id="CP002961">
    <property type="protein sequence ID" value="AFK03511.1"/>
    <property type="molecule type" value="Genomic_DNA"/>
</dbReference>
<sequence length="38" mass="4377">MKTDVMNCKKYVMKSLNGVNTLQEFDIPFAIVFLPNNL</sequence>
<protein>
    <submittedName>
        <fullName evidence="1">Uncharacterized protein</fullName>
    </submittedName>
</protein>
<organism evidence="1 2">
    <name type="scientific">Emticicia oligotrophica (strain DSM 17448 / CIP 109782 / MTCC 6937 / GPTSA100-15)</name>
    <dbReference type="NCBI Taxonomy" id="929562"/>
    <lineage>
        <taxon>Bacteria</taxon>
        <taxon>Pseudomonadati</taxon>
        <taxon>Bacteroidota</taxon>
        <taxon>Cytophagia</taxon>
        <taxon>Cytophagales</taxon>
        <taxon>Leadbetterellaceae</taxon>
        <taxon>Emticicia</taxon>
    </lineage>
</organism>
<keyword evidence="2" id="KW-1185">Reference proteome</keyword>
<dbReference type="Proteomes" id="UP000002875">
    <property type="component" value="Chromosome"/>
</dbReference>
<accession>A0ABM5N214</accession>
<gene>
    <name evidence="1" type="ordered locus">Emtol_2374</name>
</gene>
<proteinExistence type="predicted"/>
<reference evidence="1 2" key="1">
    <citation type="submission" date="2011-07" db="EMBL/GenBank/DDBJ databases">
        <title>The complete genome of chromosome of Emticicia oligotrophica DSM 17448.</title>
        <authorList>
            <consortium name="US DOE Joint Genome Institute (JGI-PGF)"/>
            <person name="Lucas S."/>
            <person name="Han J."/>
            <person name="Lapidus A."/>
            <person name="Bruce D."/>
            <person name="Goodwin L."/>
            <person name="Pitluck S."/>
            <person name="Peters L."/>
            <person name="Kyrpides N."/>
            <person name="Mavromatis K."/>
            <person name="Ivanova N."/>
            <person name="Ovchinnikova G."/>
            <person name="Teshima H."/>
            <person name="Detter J.C."/>
            <person name="Tapia R."/>
            <person name="Han C."/>
            <person name="Land M."/>
            <person name="Hauser L."/>
            <person name="Markowitz V."/>
            <person name="Cheng J.-F."/>
            <person name="Hugenholtz P."/>
            <person name="Woyke T."/>
            <person name="Wu D."/>
            <person name="Tindall B."/>
            <person name="Pomrenke H."/>
            <person name="Brambilla E."/>
            <person name="Klenk H.-P."/>
            <person name="Eisen J.A."/>
        </authorList>
    </citation>
    <scope>NUCLEOTIDE SEQUENCE [LARGE SCALE GENOMIC DNA]</scope>
    <source>
        <strain evidence="1 2">DSM 17448</strain>
    </source>
</reference>